<evidence type="ECO:0000256" key="2">
    <source>
        <dbReference type="SAM" id="MobiDB-lite"/>
    </source>
</evidence>
<feature type="compositionally biased region" description="Basic and acidic residues" evidence="2">
    <location>
        <begin position="1"/>
        <end position="18"/>
    </location>
</feature>
<proteinExistence type="predicted"/>
<evidence type="ECO:0000256" key="1">
    <source>
        <dbReference type="ARBA" id="ARBA00023002"/>
    </source>
</evidence>
<name>A0ABP8UX60_9ACTN</name>
<sequence length="158" mass="16955">MSPSRNDRTAYRSREGRTVPRPGDGGANAKSLPLPASAEAFLTEPHVCTLTTLRPDGTPHVAPVRFTWDRTTGTARVMTVASRRKAGNLLAAPGTRVAICQVAGPRWITLEGPATVSDDPRRLAEGARRYADRYGSPPPTPPGLVVIEIAVDRVMGLY</sequence>
<dbReference type="Gene3D" id="2.30.110.10">
    <property type="entry name" value="Electron Transport, Fmn-binding Protein, Chain A"/>
    <property type="match status" value="1"/>
</dbReference>
<organism evidence="4 5">
    <name type="scientific">Actinoallomurus vinaceus</name>
    <dbReference type="NCBI Taxonomy" id="1080074"/>
    <lineage>
        <taxon>Bacteria</taxon>
        <taxon>Bacillati</taxon>
        <taxon>Actinomycetota</taxon>
        <taxon>Actinomycetes</taxon>
        <taxon>Streptosporangiales</taxon>
        <taxon>Thermomonosporaceae</taxon>
        <taxon>Actinoallomurus</taxon>
    </lineage>
</organism>
<evidence type="ECO:0000259" key="3">
    <source>
        <dbReference type="Pfam" id="PF01243"/>
    </source>
</evidence>
<dbReference type="EMBL" id="BAABHK010000037">
    <property type="protein sequence ID" value="GAA4640767.1"/>
    <property type="molecule type" value="Genomic_DNA"/>
</dbReference>
<gene>
    <name evidence="4" type="ORF">GCM10023196_107530</name>
</gene>
<dbReference type="Pfam" id="PF01243">
    <property type="entry name" value="PNPOx_N"/>
    <property type="match status" value="1"/>
</dbReference>
<dbReference type="RefSeq" id="WP_345444644.1">
    <property type="nucleotide sequence ID" value="NZ_BAABHK010000037.1"/>
</dbReference>
<dbReference type="InterPro" id="IPR012349">
    <property type="entry name" value="Split_barrel_FMN-bd"/>
</dbReference>
<keyword evidence="5" id="KW-1185">Reference proteome</keyword>
<dbReference type="PANTHER" id="PTHR35176">
    <property type="entry name" value="HEME OXYGENASE HI_0854-RELATED"/>
    <property type="match status" value="1"/>
</dbReference>
<evidence type="ECO:0000313" key="5">
    <source>
        <dbReference type="Proteomes" id="UP001501442"/>
    </source>
</evidence>
<dbReference type="InterPro" id="IPR011576">
    <property type="entry name" value="Pyridox_Oxase_N"/>
</dbReference>
<dbReference type="SUPFAM" id="SSF50475">
    <property type="entry name" value="FMN-binding split barrel"/>
    <property type="match status" value="1"/>
</dbReference>
<protein>
    <recommendedName>
        <fullName evidence="3">Pyridoxamine 5'-phosphate oxidase N-terminal domain-containing protein</fullName>
    </recommendedName>
</protein>
<comment type="caution">
    <text evidence="4">The sequence shown here is derived from an EMBL/GenBank/DDBJ whole genome shotgun (WGS) entry which is preliminary data.</text>
</comment>
<dbReference type="NCBIfam" id="TIGR03618">
    <property type="entry name" value="Rv1155_F420"/>
    <property type="match status" value="1"/>
</dbReference>
<feature type="domain" description="Pyridoxamine 5'-phosphate oxidase N-terminal" evidence="3">
    <location>
        <begin position="36"/>
        <end position="154"/>
    </location>
</feature>
<dbReference type="PANTHER" id="PTHR35176:SF1">
    <property type="entry name" value="F420H(2)-DEPENDENT BILIVERDIN REDUCTASE"/>
    <property type="match status" value="1"/>
</dbReference>
<keyword evidence="1" id="KW-0560">Oxidoreductase</keyword>
<accession>A0ABP8UX60</accession>
<feature type="region of interest" description="Disordered" evidence="2">
    <location>
        <begin position="1"/>
        <end position="32"/>
    </location>
</feature>
<reference evidence="5" key="1">
    <citation type="journal article" date="2019" name="Int. J. Syst. Evol. Microbiol.">
        <title>The Global Catalogue of Microorganisms (GCM) 10K type strain sequencing project: providing services to taxonomists for standard genome sequencing and annotation.</title>
        <authorList>
            <consortium name="The Broad Institute Genomics Platform"/>
            <consortium name="The Broad Institute Genome Sequencing Center for Infectious Disease"/>
            <person name="Wu L."/>
            <person name="Ma J."/>
        </authorList>
    </citation>
    <scope>NUCLEOTIDE SEQUENCE [LARGE SCALE GENOMIC DNA]</scope>
    <source>
        <strain evidence="5">JCM 17939</strain>
    </source>
</reference>
<dbReference type="InterPro" id="IPR019920">
    <property type="entry name" value="F420-binding_dom_put"/>
</dbReference>
<evidence type="ECO:0000313" key="4">
    <source>
        <dbReference type="EMBL" id="GAA4640767.1"/>
    </source>
</evidence>
<dbReference type="InterPro" id="IPR052019">
    <property type="entry name" value="F420H2_bilvrd_red/Heme_oxyg"/>
</dbReference>
<dbReference type="Proteomes" id="UP001501442">
    <property type="component" value="Unassembled WGS sequence"/>
</dbReference>